<reference evidence="1" key="1">
    <citation type="journal article" date="2021" name="Proc. Natl. Acad. Sci. U.S.A.">
        <title>A Catalog of Tens of Thousands of Viruses from Human Metagenomes Reveals Hidden Associations with Chronic Diseases.</title>
        <authorList>
            <person name="Tisza M.J."/>
            <person name="Buck C.B."/>
        </authorList>
    </citation>
    <scope>NUCLEOTIDE SEQUENCE</scope>
    <source>
        <strain evidence="1">CtYsL76</strain>
    </source>
</reference>
<dbReference type="PANTHER" id="PTHR34934:SF1">
    <property type="entry name" value="FLAVIN-DEPENDENT THYMIDYLATE SYNTHASE"/>
    <property type="match status" value="1"/>
</dbReference>
<dbReference type="EMBL" id="BK015689">
    <property type="protein sequence ID" value="DAE19913.1"/>
    <property type="molecule type" value="Genomic_DNA"/>
</dbReference>
<organism evidence="1">
    <name type="scientific">CrAss-like virus sp. ctYsL76</name>
    <dbReference type="NCBI Taxonomy" id="2826826"/>
    <lineage>
        <taxon>Viruses</taxon>
        <taxon>Duplodnaviria</taxon>
        <taxon>Heunggongvirae</taxon>
        <taxon>Uroviricota</taxon>
        <taxon>Caudoviricetes</taxon>
        <taxon>Crassvirales</taxon>
    </lineage>
</organism>
<dbReference type="SUPFAM" id="SSF69796">
    <property type="entry name" value="Thymidylate synthase-complementing protein Thy1"/>
    <property type="match status" value="1"/>
</dbReference>
<dbReference type="GO" id="GO:0070402">
    <property type="term" value="F:NADPH binding"/>
    <property type="evidence" value="ECO:0007669"/>
    <property type="project" value="TreeGrafter"/>
</dbReference>
<accession>A0A8S5QM82</accession>
<dbReference type="PANTHER" id="PTHR34934">
    <property type="entry name" value="FLAVIN-DEPENDENT THYMIDYLATE SYNTHASE"/>
    <property type="match status" value="1"/>
</dbReference>
<dbReference type="Pfam" id="PF02511">
    <property type="entry name" value="Thy1"/>
    <property type="match status" value="1"/>
</dbReference>
<protein>
    <submittedName>
        <fullName evidence="1">Thymidylate synthase complementing protein</fullName>
    </submittedName>
</protein>
<dbReference type="InterPro" id="IPR036098">
    <property type="entry name" value="Thymidylate_synthase_ThyX_sf"/>
</dbReference>
<sequence length="185" mass="22018">MIFIKSNFEILEYKKKQVSVKFIIPIYMTYTFPQKEMNITYKDIINDELEKDLTFIIPYWADMKEARYVYWDDDWMDGTDRHAIPSKILKHNNGDTTDIFISQCQASELTYREMINSGMKAQEAREILPLCTKTELIMTGTISQWEEFFKLRTDRAAHMQVRELAIPLKDEFIKRGYIVNQTTNE</sequence>
<dbReference type="GO" id="GO:0050797">
    <property type="term" value="F:thymidylate synthase (FAD) activity"/>
    <property type="evidence" value="ECO:0007669"/>
    <property type="project" value="InterPro"/>
</dbReference>
<dbReference type="GO" id="GO:0006231">
    <property type="term" value="P:dTMP biosynthetic process"/>
    <property type="evidence" value="ECO:0007669"/>
    <property type="project" value="InterPro"/>
</dbReference>
<dbReference type="PROSITE" id="PS51331">
    <property type="entry name" value="THYX"/>
    <property type="match status" value="1"/>
</dbReference>
<evidence type="ECO:0000313" key="1">
    <source>
        <dbReference type="EMBL" id="DAE19913.1"/>
    </source>
</evidence>
<proteinExistence type="predicted"/>
<dbReference type="CDD" id="cd20175">
    <property type="entry name" value="ThyX"/>
    <property type="match status" value="1"/>
</dbReference>
<dbReference type="Gene3D" id="3.30.1360.170">
    <property type="match status" value="1"/>
</dbReference>
<dbReference type="GO" id="GO:0004799">
    <property type="term" value="F:thymidylate synthase activity"/>
    <property type="evidence" value="ECO:0007669"/>
    <property type="project" value="TreeGrafter"/>
</dbReference>
<name>A0A8S5QM82_9CAUD</name>
<dbReference type="InterPro" id="IPR003669">
    <property type="entry name" value="Thymidylate_synthase_ThyX"/>
</dbReference>
<dbReference type="GO" id="GO:0050660">
    <property type="term" value="F:flavin adenine dinucleotide binding"/>
    <property type="evidence" value="ECO:0007669"/>
    <property type="project" value="InterPro"/>
</dbReference>